<keyword evidence="1" id="KW-0472">Membrane</keyword>
<evidence type="ECO:0000256" key="1">
    <source>
        <dbReference type="SAM" id="Phobius"/>
    </source>
</evidence>
<accession>A0AA40NDK7</accession>
<comment type="caution">
    <text evidence="2">The sequence shown here is derived from an EMBL/GenBank/DDBJ whole genome shotgun (WGS) entry which is preliminary data.</text>
</comment>
<dbReference type="EMBL" id="LJEB01000643">
    <property type="protein sequence ID" value="KPR40175.1"/>
    <property type="molecule type" value="Genomic_DNA"/>
</dbReference>
<keyword evidence="1" id="KW-0812">Transmembrane</keyword>
<gene>
    <name evidence="2" type="ORF">AN672_31365</name>
</gene>
<reference evidence="3" key="1">
    <citation type="submission" date="2015-09" db="EMBL/GenBank/DDBJ databases">
        <title>Prevalence of NDMs in South Africa.</title>
        <authorList>
            <person name="Osei Sekyere J."/>
            <person name="Govinden U."/>
            <person name="Essack S."/>
            <person name="Haldorsen B."/>
            <person name="Samuelsen O."/>
            <person name="Aasnaes B."/>
            <person name="Sundsfjord A."/>
        </authorList>
    </citation>
    <scope>NUCLEOTIDE SEQUENCE [LARGE SCALE GENOMIC DNA]</scope>
    <source>
        <strain evidence="3">ST62:944112508</strain>
    </source>
</reference>
<feature type="transmembrane region" description="Helical" evidence="1">
    <location>
        <begin position="7"/>
        <end position="29"/>
    </location>
</feature>
<name>A0AA40NDK7_CITFR</name>
<evidence type="ECO:0000313" key="3">
    <source>
        <dbReference type="Proteomes" id="UP000050520"/>
    </source>
</evidence>
<dbReference type="Proteomes" id="UP000050520">
    <property type="component" value="Unassembled WGS sequence"/>
</dbReference>
<dbReference type="AlphaFoldDB" id="A0AA40NDK7"/>
<keyword evidence="1" id="KW-1133">Transmembrane helix</keyword>
<protein>
    <submittedName>
        <fullName evidence="2">Uncharacterized protein</fullName>
    </submittedName>
</protein>
<evidence type="ECO:0000313" key="2">
    <source>
        <dbReference type="EMBL" id="KPR40175.1"/>
    </source>
</evidence>
<feature type="transmembrane region" description="Helical" evidence="1">
    <location>
        <begin position="35"/>
        <end position="54"/>
    </location>
</feature>
<organism evidence="2 3">
    <name type="scientific">Citrobacter freundii</name>
    <dbReference type="NCBI Taxonomy" id="546"/>
    <lineage>
        <taxon>Bacteria</taxon>
        <taxon>Pseudomonadati</taxon>
        <taxon>Pseudomonadota</taxon>
        <taxon>Gammaproteobacteria</taxon>
        <taxon>Enterobacterales</taxon>
        <taxon>Enterobacteriaceae</taxon>
        <taxon>Citrobacter</taxon>
        <taxon>Citrobacter freundii complex</taxon>
    </lineage>
</organism>
<reference evidence="2 3" key="2">
    <citation type="journal article" date="2017" name="PLoS ONE">
        <title>Genomic and phenotypic characterisation of fluoroquinolone resistance mechanisms in Enterobacteriaceae in Durban, South Africa.</title>
        <authorList>
            <person name="Osei Sekyere J."/>
            <person name="Amoako D.G."/>
        </authorList>
    </citation>
    <scope>NUCLEOTIDE SEQUENCE [LARGE SCALE GENOMIC DNA]</scope>
    <source>
        <strain evidence="2 3">ST62:944112508</strain>
    </source>
</reference>
<proteinExistence type="predicted"/>
<sequence>MSVRKTVELVAISAITTVVIAMVAVLGIYYFHLNAVMTLTVTLFLVSVYFVFVVSNAEERSARNFAARKALMSQCDMHDLMWFDLDSDTRMRWFEKVGENAPSSETKLKYQRIQEAIRYWDKEHNRLS</sequence>